<name>A0A919JS71_9ACTN</name>
<keyword evidence="1" id="KW-0812">Transmembrane</keyword>
<keyword evidence="1" id="KW-1133">Transmembrane helix</keyword>
<evidence type="ECO:0000313" key="3">
    <source>
        <dbReference type="Proteomes" id="UP000636960"/>
    </source>
</evidence>
<evidence type="ECO:0000256" key="1">
    <source>
        <dbReference type="SAM" id="Phobius"/>
    </source>
</evidence>
<evidence type="ECO:0000313" key="2">
    <source>
        <dbReference type="EMBL" id="GIE93870.1"/>
    </source>
</evidence>
<sequence length="76" mass="8502">MKPELQQCKELQQVPPPSRRTELMWSVIRTGLGLIMLVPPIPAASWDEGLSLITWIAKALAAAGLVGIDLFREHRR</sequence>
<keyword evidence="3" id="KW-1185">Reference proteome</keyword>
<dbReference type="AlphaFoldDB" id="A0A919JS71"/>
<dbReference type="Proteomes" id="UP000636960">
    <property type="component" value="Unassembled WGS sequence"/>
</dbReference>
<feature type="transmembrane region" description="Helical" evidence="1">
    <location>
        <begin position="52"/>
        <end position="71"/>
    </location>
</feature>
<feature type="transmembrane region" description="Helical" evidence="1">
    <location>
        <begin position="27"/>
        <end position="46"/>
    </location>
</feature>
<organism evidence="2 3">
    <name type="scientific">Paractinoplanes rishiriensis</name>
    <dbReference type="NCBI Taxonomy" id="1050105"/>
    <lineage>
        <taxon>Bacteria</taxon>
        <taxon>Bacillati</taxon>
        <taxon>Actinomycetota</taxon>
        <taxon>Actinomycetes</taxon>
        <taxon>Micromonosporales</taxon>
        <taxon>Micromonosporaceae</taxon>
        <taxon>Paractinoplanes</taxon>
    </lineage>
</organism>
<accession>A0A919JS71</accession>
<protein>
    <submittedName>
        <fullName evidence="2">Uncharacterized protein</fullName>
    </submittedName>
</protein>
<proteinExistence type="predicted"/>
<dbReference type="RefSeq" id="WP_203780153.1">
    <property type="nucleotide sequence ID" value="NZ_BOMV01000007.1"/>
</dbReference>
<comment type="caution">
    <text evidence="2">The sequence shown here is derived from an EMBL/GenBank/DDBJ whole genome shotgun (WGS) entry which is preliminary data.</text>
</comment>
<reference evidence="2" key="1">
    <citation type="submission" date="2021-01" db="EMBL/GenBank/DDBJ databases">
        <title>Whole genome shotgun sequence of Actinoplanes rishiriensis NBRC 108556.</title>
        <authorList>
            <person name="Komaki H."/>
            <person name="Tamura T."/>
        </authorList>
    </citation>
    <scope>NUCLEOTIDE SEQUENCE</scope>
    <source>
        <strain evidence="2">NBRC 108556</strain>
    </source>
</reference>
<gene>
    <name evidence="2" type="ORF">Ari01nite_13350</name>
</gene>
<keyword evidence="1" id="KW-0472">Membrane</keyword>
<dbReference type="EMBL" id="BOMV01000007">
    <property type="protein sequence ID" value="GIE93870.1"/>
    <property type="molecule type" value="Genomic_DNA"/>
</dbReference>